<dbReference type="STRING" id="797210.Halxa_2547"/>
<dbReference type="Proteomes" id="UP000006794">
    <property type="component" value="Chromosome"/>
</dbReference>
<evidence type="ECO:0000259" key="1">
    <source>
        <dbReference type="Pfam" id="PF20068"/>
    </source>
</evidence>
<keyword evidence="3" id="KW-1185">Reference proteome</keyword>
<gene>
    <name evidence="2" type="ordered locus">Halxa_2547</name>
</gene>
<reference evidence="2 3" key="1">
    <citation type="journal article" date="2012" name="Stand. Genomic Sci.">
        <title>Complete genome sequence of Halopiger xanaduensis type strain (SH-6(T)).</title>
        <authorList>
            <person name="Anderson I."/>
            <person name="Tindall B.J."/>
            <person name="Rohde M."/>
            <person name="Lucas S."/>
            <person name="Han J."/>
            <person name="Lapidus A."/>
            <person name="Cheng J.F."/>
            <person name="Goodwin L."/>
            <person name="Pitluck S."/>
            <person name="Peters L."/>
            <person name="Pati A."/>
            <person name="Mikhailova N."/>
            <person name="Pagani I."/>
            <person name="Teshima H."/>
            <person name="Han C."/>
            <person name="Tapia R."/>
            <person name="Land M."/>
            <person name="Woyke T."/>
            <person name="Klenk H.P."/>
            <person name="Kyrpides N."/>
            <person name="Ivanova N."/>
        </authorList>
    </citation>
    <scope>NUCLEOTIDE SEQUENCE [LARGE SCALE GENOMIC DNA]</scope>
    <source>
        <strain evidence="3">DSM 18323 / JCM 14033 / SH-6</strain>
    </source>
</reference>
<dbReference type="HOGENOM" id="CLU_170796_1_0_2"/>
<dbReference type="KEGG" id="hxa:Halxa_2547"/>
<organism evidence="2 3">
    <name type="scientific">Halopiger xanaduensis (strain DSM 18323 / JCM 14033 / SH-6)</name>
    <dbReference type="NCBI Taxonomy" id="797210"/>
    <lineage>
        <taxon>Archaea</taxon>
        <taxon>Methanobacteriati</taxon>
        <taxon>Methanobacteriota</taxon>
        <taxon>Stenosarchaea group</taxon>
        <taxon>Halobacteria</taxon>
        <taxon>Halobacteriales</taxon>
        <taxon>Natrialbaceae</taxon>
        <taxon>Halopiger</taxon>
    </lineage>
</organism>
<evidence type="ECO:0000313" key="3">
    <source>
        <dbReference type="Proteomes" id="UP000006794"/>
    </source>
</evidence>
<dbReference type="AlphaFoldDB" id="F8DC52"/>
<dbReference type="NCBIfam" id="TIGR04354">
    <property type="entry name" value="amphi-Trp"/>
    <property type="match status" value="1"/>
</dbReference>
<proteinExistence type="predicted"/>
<protein>
    <recommendedName>
        <fullName evidence="1">Amphi-Trp domain-containing protein</fullName>
    </recommendedName>
</protein>
<accession>F8DC52</accession>
<dbReference type="GeneID" id="10797502"/>
<evidence type="ECO:0000313" key="2">
    <source>
        <dbReference type="EMBL" id="AEH37165.1"/>
    </source>
</evidence>
<dbReference type="eggNOG" id="arCOG04789">
    <property type="taxonomic scope" value="Archaea"/>
</dbReference>
<name>F8DC52_HALXS</name>
<feature type="domain" description="Amphi-Trp" evidence="1">
    <location>
        <begin position="8"/>
        <end position="84"/>
    </location>
</feature>
<dbReference type="RefSeq" id="WP_013880055.1">
    <property type="nucleotide sequence ID" value="NC_015666.1"/>
</dbReference>
<dbReference type="EMBL" id="CP002839">
    <property type="protein sequence ID" value="AEH37165.1"/>
    <property type="molecule type" value="Genomic_DNA"/>
</dbReference>
<sequence>MAETTTYQDDVTRDEAADLVQELAAELRGQGPAQVQVGNKLLTLTPASTLEYDIEVEERSPMLGGDREEITVSIGWEVPEGGDDLEDDQDIE</sequence>
<dbReference type="Pfam" id="PF20068">
    <property type="entry name" value="Amphi-Trp"/>
    <property type="match status" value="1"/>
</dbReference>
<dbReference type="OrthoDB" id="282103at2157"/>
<dbReference type="InterPro" id="IPR027598">
    <property type="entry name" value="Amphi-Trp_dom"/>
</dbReference>